<comment type="caution">
    <text evidence="1">The sequence shown here is derived from an EMBL/GenBank/DDBJ whole genome shotgun (WGS) entry which is preliminary data.</text>
</comment>
<dbReference type="RefSeq" id="WP_086745140.1">
    <property type="nucleotide sequence ID" value="NZ_MWPV01000005.1"/>
</dbReference>
<evidence type="ECO:0000313" key="2">
    <source>
        <dbReference type="Proteomes" id="UP000194841"/>
    </source>
</evidence>
<proteinExistence type="predicted"/>
<dbReference type="AlphaFoldDB" id="A0A244CMS1"/>
<organism evidence="1 2">
    <name type="scientific">Pseudoalteromonas ulvae</name>
    <dbReference type="NCBI Taxonomy" id="107327"/>
    <lineage>
        <taxon>Bacteria</taxon>
        <taxon>Pseudomonadati</taxon>
        <taxon>Pseudomonadota</taxon>
        <taxon>Gammaproteobacteria</taxon>
        <taxon>Alteromonadales</taxon>
        <taxon>Pseudoalteromonadaceae</taxon>
        <taxon>Pseudoalteromonas</taxon>
    </lineage>
</organism>
<accession>A0A244CMS1</accession>
<dbReference type="Proteomes" id="UP000194841">
    <property type="component" value="Unassembled WGS sequence"/>
</dbReference>
<protein>
    <submittedName>
        <fullName evidence="1">Uncharacterized protein</fullName>
    </submittedName>
</protein>
<gene>
    <name evidence="1" type="ORF">B1199_16085</name>
</gene>
<name>A0A244CMS1_PSEDV</name>
<evidence type="ECO:0000313" key="1">
    <source>
        <dbReference type="EMBL" id="OUL56885.1"/>
    </source>
</evidence>
<reference evidence="1 2" key="1">
    <citation type="submission" date="2017-02" db="EMBL/GenBank/DDBJ databases">
        <title>Pseudoalteromonas ulvae TC14 Genome.</title>
        <authorList>
            <person name="Molmeret M."/>
        </authorList>
    </citation>
    <scope>NUCLEOTIDE SEQUENCE [LARGE SCALE GENOMIC DNA]</scope>
    <source>
        <strain evidence="1">TC14</strain>
    </source>
</reference>
<keyword evidence="2" id="KW-1185">Reference proteome</keyword>
<dbReference type="EMBL" id="MWPV01000005">
    <property type="protein sequence ID" value="OUL56885.1"/>
    <property type="molecule type" value="Genomic_DNA"/>
</dbReference>
<dbReference type="OrthoDB" id="9915122at2"/>
<sequence length="59" mass="6647">MKVNTLMAVTFAFIVLGTLAEGYNLAHHQEMANTACKSKEQIEYVDSKGFECKQDKHII</sequence>